<reference evidence="3" key="2">
    <citation type="submission" date="2020-09" db="EMBL/GenBank/DDBJ databases">
        <authorList>
            <person name="Sun Q."/>
            <person name="Zhou Y."/>
        </authorList>
    </citation>
    <scope>NUCLEOTIDE SEQUENCE</scope>
    <source>
        <strain evidence="3">CGMCC 4.7306</strain>
    </source>
</reference>
<evidence type="ECO:0000256" key="2">
    <source>
        <dbReference type="SAM" id="Phobius"/>
    </source>
</evidence>
<organism evidence="3 4">
    <name type="scientific">Microlunatus endophyticus</name>
    <dbReference type="NCBI Taxonomy" id="1716077"/>
    <lineage>
        <taxon>Bacteria</taxon>
        <taxon>Bacillati</taxon>
        <taxon>Actinomycetota</taxon>
        <taxon>Actinomycetes</taxon>
        <taxon>Propionibacteriales</taxon>
        <taxon>Propionibacteriaceae</taxon>
        <taxon>Microlunatus</taxon>
    </lineage>
</organism>
<feature type="region of interest" description="Disordered" evidence="1">
    <location>
        <begin position="176"/>
        <end position="202"/>
    </location>
</feature>
<proteinExistence type="predicted"/>
<keyword evidence="2" id="KW-1133">Transmembrane helix</keyword>
<reference evidence="3" key="1">
    <citation type="journal article" date="2014" name="Int. J. Syst. Evol. Microbiol.">
        <title>Complete genome sequence of Corynebacterium casei LMG S-19264T (=DSM 44701T), isolated from a smear-ripened cheese.</title>
        <authorList>
            <consortium name="US DOE Joint Genome Institute (JGI-PGF)"/>
            <person name="Walter F."/>
            <person name="Albersmeier A."/>
            <person name="Kalinowski J."/>
            <person name="Ruckert C."/>
        </authorList>
    </citation>
    <scope>NUCLEOTIDE SEQUENCE</scope>
    <source>
        <strain evidence="3">CGMCC 4.7306</strain>
    </source>
</reference>
<gene>
    <name evidence="3" type="ORF">GCM10011575_09770</name>
</gene>
<dbReference type="RefSeq" id="WP_188894056.1">
    <property type="nucleotide sequence ID" value="NZ_BMMZ01000002.1"/>
</dbReference>
<dbReference type="Proteomes" id="UP000613840">
    <property type="component" value="Unassembled WGS sequence"/>
</dbReference>
<sequence length="202" mass="21739">MLVAELVWFGLLSAVAGSATGAGFGMVAAVAWWGLRYLGRIGDGFAGWFLGSRVALIEVKLWQPGIYSWDGPLAVLYYGERFRGGSVELSTAASLCRAQLGPDVDVRAWIVVVPGGESDRHTYVLDNTGAPEGINLCRTDDLDTVREWLADARNEIDPALIQTLVSAHKLHLASTKPAPGAAHHRNRVKVLPGHSASRAPER</sequence>
<evidence type="ECO:0000313" key="3">
    <source>
        <dbReference type="EMBL" id="GGL53405.1"/>
    </source>
</evidence>
<keyword evidence="4" id="KW-1185">Reference proteome</keyword>
<protein>
    <submittedName>
        <fullName evidence="3">Uncharacterized protein</fullName>
    </submittedName>
</protein>
<feature type="transmembrane region" description="Helical" evidence="2">
    <location>
        <begin position="6"/>
        <end position="35"/>
    </location>
</feature>
<evidence type="ECO:0000256" key="1">
    <source>
        <dbReference type="SAM" id="MobiDB-lite"/>
    </source>
</evidence>
<keyword evidence="2" id="KW-0812">Transmembrane</keyword>
<dbReference type="EMBL" id="BMMZ01000002">
    <property type="protein sequence ID" value="GGL53405.1"/>
    <property type="molecule type" value="Genomic_DNA"/>
</dbReference>
<comment type="caution">
    <text evidence="3">The sequence shown here is derived from an EMBL/GenBank/DDBJ whole genome shotgun (WGS) entry which is preliminary data.</text>
</comment>
<evidence type="ECO:0000313" key="4">
    <source>
        <dbReference type="Proteomes" id="UP000613840"/>
    </source>
</evidence>
<accession>A0A917S4A0</accession>
<name>A0A917S4A0_9ACTN</name>
<dbReference type="AlphaFoldDB" id="A0A917S4A0"/>
<keyword evidence="2" id="KW-0472">Membrane</keyword>